<dbReference type="EMBL" id="LR134405">
    <property type="protein sequence ID" value="VEH67595.1"/>
    <property type="molecule type" value="Genomic_DNA"/>
</dbReference>
<dbReference type="AlphaFoldDB" id="A0A3S5ESA1"/>
<sequence>MLFLTLAVFALILVLLGYLYKKTRNWDKPFLLV</sequence>
<evidence type="ECO:0000313" key="1">
    <source>
        <dbReference type="EMBL" id="VEH67595.1"/>
    </source>
</evidence>
<organism evidence="1 2">
    <name type="scientific">Rodentibacter pneumotropicus</name>
    <dbReference type="NCBI Taxonomy" id="758"/>
    <lineage>
        <taxon>Bacteria</taxon>
        <taxon>Pseudomonadati</taxon>
        <taxon>Pseudomonadota</taxon>
        <taxon>Gammaproteobacteria</taxon>
        <taxon>Pasteurellales</taxon>
        <taxon>Pasteurellaceae</taxon>
        <taxon>Rodentibacter</taxon>
    </lineage>
</organism>
<protein>
    <submittedName>
        <fullName evidence="1">Uncharacterized protein</fullName>
    </submittedName>
</protein>
<evidence type="ECO:0000313" key="2">
    <source>
        <dbReference type="Proteomes" id="UP000278733"/>
    </source>
</evidence>
<proteinExistence type="predicted"/>
<name>A0A3S5ESA1_9PAST</name>
<reference evidence="1 2" key="1">
    <citation type="submission" date="2018-12" db="EMBL/GenBank/DDBJ databases">
        <authorList>
            <consortium name="Pathogen Informatics"/>
        </authorList>
    </citation>
    <scope>NUCLEOTIDE SEQUENCE [LARGE SCALE GENOMIC DNA]</scope>
    <source>
        <strain evidence="1 2">NCTC8284</strain>
    </source>
</reference>
<accession>A0A3S5ESA1</accession>
<dbReference type="Proteomes" id="UP000278733">
    <property type="component" value="Chromosome"/>
</dbReference>
<dbReference type="KEGG" id="rpne:NCTC8284_02792"/>
<gene>
    <name evidence="1" type="ORF">NCTC8284_02792</name>
</gene>